<comment type="caution">
    <text evidence="1">The sequence shown here is derived from an EMBL/GenBank/DDBJ whole genome shotgun (WGS) entry which is preliminary data.</text>
</comment>
<reference evidence="1 2" key="1">
    <citation type="submission" date="2016-09" db="EMBL/GenBank/DDBJ databases">
        <title>Rhizobium sp. nov., a novel species isolated from the rice rhizosphere.</title>
        <authorList>
            <person name="Zhao J."/>
            <person name="Zhang X."/>
        </authorList>
    </citation>
    <scope>NUCLEOTIDE SEQUENCE [LARGE SCALE GENOMIC DNA]</scope>
    <source>
        <strain evidence="1 2">1.7048</strain>
    </source>
</reference>
<evidence type="ECO:0000313" key="2">
    <source>
        <dbReference type="Proteomes" id="UP000186364"/>
    </source>
</evidence>
<dbReference type="AlphaFoldDB" id="A0A1Q9AWC1"/>
<gene>
    <name evidence="1" type="ORF">BJF93_21910</name>
</gene>
<dbReference type="EMBL" id="MKIP01000044">
    <property type="protein sequence ID" value="OLP59772.1"/>
    <property type="molecule type" value="Genomic_DNA"/>
</dbReference>
<name>A0A1Q9AWC1_9HYPH</name>
<organism evidence="1 2">
    <name type="scientific">Xaviernesmea oryzae</name>
    <dbReference type="NCBI Taxonomy" id="464029"/>
    <lineage>
        <taxon>Bacteria</taxon>
        <taxon>Pseudomonadati</taxon>
        <taxon>Pseudomonadota</taxon>
        <taxon>Alphaproteobacteria</taxon>
        <taxon>Hyphomicrobiales</taxon>
        <taxon>Rhizobiaceae</taxon>
        <taxon>Rhizobium/Agrobacterium group</taxon>
        <taxon>Xaviernesmea</taxon>
    </lineage>
</organism>
<accession>A0A1Q9AWC1</accession>
<evidence type="ECO:0000313" key="1">
    <source>
        <dbReference type="EMBL" id="OLP59772.1"/>
    </source>
</evidence>
<sequence length="136" mass="14859">MDRFDVLGCPEGQVSGCDLLPIGMLKSEVELADELRQSVCFTRQGGAGGRGLLDHCCVLLGHLVHLIDGSVHLCNAGGLFLLRRRDRDHMLVDGHDMLGDRVEGIPSTLDQLHAALDLLRRNRDQVLNCQSGFSIS</sequence>
<protein>
    <submittedName>
        <fullName evidence="1">Uncharacterized protein</fullName>
    </submittedName>
</protein>
<proteinExistence type="predicted"/>
<dbReference type="Proteomes" id="UP000186364">
    <property type="component" value="Unassembled WGS sequence"/>
</dbReference>
<keyword evidence="2" id="KW-1185">Reference proteome</keyword>